<keyword evidence="4" id="KW-1185">Reference proteome</keyword>
<accession>A0A087SM93</accession>
<feature type="region of interest" description="Disordered" evidence="1">
    <location>
        <begin position="1"/>
        <end position="24"/>
    </location>
</feature>
<dbReference type="InterPro" id="IPR036259">
    <property type="entry name" value="MFS_trans_sf"/>
</dbReference>
<keyword evidence="2" id="KW-0472">Membrane</keyword>
<sequence>MGPAPPRASSASGAGSLGAAGAPQPEKKTGFLSMFSPFTDPEANKRLIALCTAQMLCSVATLIHDTYLPVYLSEVLHLSNSKFLSKASGSVSGTAADLLTPARMVIFGTLLTTINKPMFAASGAVYAGFGASACLYWITFGKIFDRVSKGIREAPSKALIGELAAASGDSPAAAFSLRQSMATFGALVGAASAAAAYKLSGQNYVATFALAALPATLALVLVSAAFRGVVVGPARDAAGPRADATAAASAGDGPRLGLVGKARALLGAFQPAYWQALAVVGILYFARFDASFVTLRAKTVMDRASLPALTSIMMVTQAALATPAGLRAKRSVAARNAVVVLGIFALIGANAAFALLPSTPGMMLGALLIGVHMAMTHGVTIGMLSTYIPSATIPGLGKVAGTAWSFTDMLLGVVLAYSNSLAGRLADISTQRGMGNVGCFYGGATACVLAIAALLLFSTFGSLGREDLVPSKPKRA</sequence>
<organism evidence="3 4">
    <name type="scientific">Auxenochlorella protothecoides</name>
    <name type="common">Green microalga</name>
    <name type="synonym">Chlorella protothecoides</name>
    <dbReference type="NCBI Taxonomy" id="3075"/>
    <lineage>
        <taxon>Eukaryota</taxon>
        <taxon>Viridiplantae</taxon>
        <taxon>Chlorophyta</taxon>
        <taxon>core chlorophytes</taxon>
        <taxon>Trebouxiophyceae</taxon>
        <taxon>Chlorellales</taxon>
        <taxon>Chlorellaceae</taxon>
        <taxon>Auxenochlorella</taxon>
    </lineage>
</organism>
<dbReference type="GeneID" id="23612170"/>
<feature type="compositionally biased region" description="Low complexity" evidence="1">
    <location>
        <begin position="7"/>
        <end position="23"/>
    </location>
</feature>
<dbReference type="RefSeq" id="XP_011399795.1">
    <property type="nucleotide sequence ID" value="XM_011401493.1"/>
</dbReference>
<keyword evidence="2" id="KW-0812">Transmembrane</keyword>
<gene>
    <name evidence="3" type="ORF">F751_0779</name>
</gene>
<feature type="transmembrane region" description="Helical" evidence="2">
    <location>
        <begin position="118"/>
        <end position="139"/>
    </location>
</feature>
<evidence type="ECO:0000313" key="3">
    <source>
        <dbReference type="EMBL" id="KFM26847.1"/>
    </source>
</evidence>
<protein>
    <recommendedName>
        <fullName evidence="5">Major facilitator superfamily (MFS) profile domain-containing protein</fullName>
    </recommendedName>
</protein>
<name>A0A087SM93_AUXPR</name>
<dbReference type="Gene3D" id="1.20.1250.20">
    <property type="entry name" value="MFS general substrate transporter like domains"/>
    <property type="match status" value="1"/>
</dbReference>
<dbReference type="Proteomes" id="UP000028924">
    <property type="component" value="Unassembled WGS sequence"/>
</dbReference>
<dbReference type="PANTHER" id="PTHR23518">
    <property type="entry name" value="C-METHYLTRANSFERASE"/>
    <property type="match status" value="1"/>
</dbReference>
<evidence type="ECO:0008006" key="5">
    <source>
        <dbReference type="Google" id="ProtNLM"/>
    </source>
</evidence>
<dbReference type="EMBL" id="KL662135">
    <property type="protein sequence ID" value="KFM26847.1"/>
    <property type="molecule type" value="Genomic_DNA"/>
</dbReference>
<proteinExistence type="predicted"/>
<keyword evidence="2" id="KW-1133">Transmembrane helix</keyword>
<dbReference type="KEGG" id="apro:F751_0779"/>
<dbReference type="PANTHER" id="PTHR23518:SF2">
    <property type="entry name" value="MAJOR FACILITATOR SUPERFAMILY TRANSPORTER"/>
    <property type="match status" value="1"/>
</dbReference>
<dbReference type="OrthoDB" id="512088at2759"/>
<feature type="transmembrane region" description="Helical" evidence="2">
    <location>
        <begin position="306"/>
        <end position="326"/>
    </location>
</feature>
<reference evidence="3 4" key="1">
    <citation type="journal article" date="2014" name="BMC Genomics">
        <title>Oil accumulation mechanisms of the oleaginous microalga Chlorella protothecoides revealed through its genome, transcriptomes, and proteomes.</title>
        <authorList>
            <person name="Gao C."/>
            <person name="Wang Y."/>
            <person name="Shen Y."/>
            <person name="Yan D."/>
            <person name="He X."/>
            <person name="Dai J."/>
            <person name="Wu Q."/>
        </authorList>
    </citation>
    <scope>NUCLEOTIDE SEQUENCE [LARGE SCALE GENOMIC DNA]</scope>
    <source>
        <strain evidence="3 4">0710</strain>
    </source>
</reference>
<feature type="transmembrane region" description="Helical" evidence="2">
    <location>
        <begin position="399"/>
        <end position="420"/>
    </location>
</feature>
<evidence type="ECO:0000256" key="1">
    <source>
        <dbReference type="SAM" id="MobiDB-lite"/>
    </source>
</evidence>
<dbReference type="eggNOG" id="ENOG502SBB5">
    <property type="taxonomic scope" value="Eukaryota"/>
</dbReference>
<feature type="transmembrane region" description="Helical" evidence="2">
    <location>
        <begin position="181"/>
        <end position="199"/>
    </location>
</feature>
<dbReference type="AlphaFoldDB" id="A0A087SM93"/>
<feature type="transmembrane region" description="Helical" evidence="2">
    <location>
        <begin position="440"/>
        <end position="464"/>
    </location>
</feature>
<feature type="transmembrane region" description="Helical" evidence="2">
    <location>
        <begin position="205"/>
        <end position="226"/>
    </location>
</feature>
<evidence type="ECO:0000256" key="2">
    <source>
        <dbReference type="SAM" id="Phobius"/>
    </source>
</evidence>
<feature type="transmembrane region" description="Helical" evidence="2">
    <location>
        <begin position="264"/>
        <end position="286"/>
    </location>
</feature>
<evidence type="ECO:0000313" key="4">
    <source>
        <dbReference type="Proteomes" id="UP000028924"/>
    </source>
</evidence>
<dbReference type="SUPFAM" id="SSF103473">
    <property type="entry name" value="MFS general substrate transporter"/>
    <property type="match status" value="1"/>
</dbReference>
<feature type="transmembrane region" description="Helical" evidence="2">
    <location>
        <begin position="362"/>
        <end position="387"/>
    </location>
</feature>
<feature type="transmembrane region" description="Helical" evidence="2">
    <location>
        <begin position="338"/>
        <end position="356"/>
    </location>
</feature>